<evidence type="ECO:0000313" key="3">
    <source>
        <dbReference type="Proteomes" id="UP000002729"/>
    </source>
</evidence>
<feature type="transmembrane region" description="Helical" evidence="1">
    <location>
        <begin position="51"/>
        <end position="69"/>
    </location>
</feature>
<keyword evidence="1" id="KW-0812">Transmembrane</keyword>
<name>F0YRH2_AURAN</name>
<protein>
    <submittedName>
        <fullName evidence="2">Uncharacterized protein</fullName>
    </submittedName>
</protein>
<evidence type="ECO:0000313" key="2">
    <source>
        <dbReference type="EMBL" id="EGB02287.1"/>
    </source>
</evidence>
<keyword evidence="3" id="KW-1185">Reference proteome</keyword>
<dbReference type="InParanoid" id="F0YRH2"/>
<sequence>MLKRSLKSSGMLLLPASPRGRLRPVASCPDLARRAEVPVAHKPGRRRRGLGLWRLAAVGAAVWLAQFAVASRRAYVRFPLALQAEALRWWLGSVLWLSRAPDAAAVVGGRRSSAPLPRISVPVVEGTWDEVRAALPAFGDDPPLVVVRGFAAGLLDDFGDAASFANHT</sequence>
<keyword evidence="1" id="KW-0472">Membrane</keyword>
<proteinExistence type="predicted"/>
<feature type="non-terminal residue" evidence="2">
    <location>
        <position position="168"/>
    </location>
</feature>
<reference evidence="2 3" key="1">
    <citation type="journal article" date="2011" name="Proc. Natl. Acad. Sci. U.S.A.">
        <title>Niche of harmful alga Aureococcus anophagefferens revealed through ecogenomics.</title>
        <authorList>
            <person name="Gobler C.J."/>
            <person name="Berry D.L."/>
            <person name="Dyhrman S.T."/>
            <person name="Wilhelm S.W."/>
            <person name="Salamov A."/>
            <person name="Lobanov A.V."/>
            <person name="Zhang Y."/>
            <person name="Collier J.L."/>
            <person name="Wurch L.L."/>
            <person name="Kustka A.B."/>
            <person name="Dill B.D."/>
            <person name="Shah M."/>
            <person name="VerBerkmoes N.C."/>
            <person name="Kuo A."/>
            <person name="Terry A."/>
            <person name="Pangilinan J."/>
            <person name="Lindquist E.A."/>
            <person name="Lucas S."/>
            <person name="Paulsen I.T."/>
            <person name="Hattenrath-Lehmann T.K."/>
            <person name="Talmage S.C."/>
            <person name="Walker E.A."/>
            <person name="Koch F."/>
            <person name="Burson A.M."/>
            <person name="Marcoval M.A."/>
            <person name="Tang Y.Z."/>
            <person name="Lecleir G.R."/>
            <person name="Coyne K.J."/>
            <person name="Berg G.M."/>
            <person name="Bertrand E.M."/>
            <person name="Saito M.A."/>
            <person name="Gladyshev V.N."/>
            <person name="Grigoriev I.V."/>
        </authorList>
    </citation>
    <scope>NUCLEOTIDE SEQUENCE [LARGE SCALE GENOMIC DNA]</scope>
    <source>
        <strain evidence="3">CCMP 1984</strain>
    </source>
</reference>
<dbReference type="Proteomes" id="UP000002729">
    <property type="component" value="Unassembled WGS sequence"/>
</dbReference>
<keyword evidence="1" id="KW-1133">Transmembrane helix</keyword>
<dbReference type="GeneID" id="20227186"/>
<dbReference type="KEGG" id="aaf:AURANDRAFT_69020"/>
<dbReference type="AlphaFoldDB" id="F0YRH2"/>
<dbReference type="EMBL" id="GL833644">
    <property type="protein sequence ID" value="EGB02287.1"/>
    <property type="molecule type" value="Genomic_DNA"/>
</dbReference>
<evidence type="ECO:0000256" key="1">
    <source>
        <dbReference type="SAM" id="Phobius"/>
    </source>
</evidence>
<organism evidence="3">
    <name type="scientific">Aureococcus anophagefferens</name>
    <name type="common">Harmful bloom alga</name>
    <dbReference type="NCBI Taxonomy" id="44056"/>
    <lineage>
        <taxon>Eukaryota</taxon>
        <taxon>Sar</taxon>
        <taxon>Stramenopiles</taxon>
        <taxon>Ochrophyta</taxon>
        <taxon>Pelagophyceae</taxon>
        <taxon>Pelagomonadales</taxon>
        <taxon>Pelagomonadaceae</taxon>
        <taxon>Aureococcus</taxon>
    </lineage>
</organism>
<gene>
    <name evidence="2" type="ORF">AURANDRAFT_69020</name>
</gene>
<accession>F0YRH2</accession>
<dbReference type="RefSeq" id="XP_009043013.1">
    <property type="nucleotide sequence ID" value="XM_009044765.1"/>
</dbReference>